<keyword evidence="3" id="KW-0418">Kinase</keyword>
<dbReference type="EMBL" id="CP010415">
    <property type="protein sequence ID" value="AJE20220.1"/>
    <property type="molecule type" value="Genomic_DNA"/>
</dbReference>
<evidence type="ECO:0000313" key="3">
    <source>
        <dbReference type="EMBL" id="AJE20220.1"/>
    </source>
</evidence>
<protein>
    <submittedName>
        <fullName evidence="3">Protein kinase-like (PK-like)</fullName>
    </submittedName>
</protein>
<sequence length="356" mass="39475">MRLHAERFGAGWPRPHFLTARFAGPLVFSGSGWRWWLADEGAQLPARLIDRYLQDGDPAGVTLLRERAEKDKSRRIYRLVPPEQPDSPGYFVKQMSLIPRKRLGALLGCSSPLVGVSHGTAELAHNLALSERTAHGVRTFAFGEYFRCGLPVRQVLLQEYLAGWQGFSDVWLQHEDDAARRRALLWQLMDVLAALREAGICHLDLHPGNVMVSPDPRAPLRVIDCGQMCMDADPAVSAALHLGVFLHELNGKRTSPSPRLAQAACQLLQRLAGSDAGLDGAGRLLPLLVGYSTKKPFSRRRLLGRDGLDPVALEKRLQKLAQERPPSHRASDAPALGEQRERRLIASIEDMLATPR</sequence>
<name>A0A0C4WM38_9GAMM</name>
<dbReference type="HOGENOM" id="CLU_777667_0_0_6"/>
<keyword evidence="4" id="KW-1185">Reference proteome</keyword>
<dbReference type="InterPro" id="IPR002575">
    <property type="entry name" value="Aminoglycoside_PTrfase"/>
</dbReference>
<dbReference type="STRING" id="1328314.Achr_7210"/>
<dbReference type="GO" id="GO:0016301">
    <property type="term" value="F:kinase activity"/>
    <property type="evidence" value="ECO:0007669"/>
    <property type="project" value="UniProtKB-KW"/>
</dbReference>
<dbReference type="Proteomes" id="UP000068210">
    <property type="component" value="Chromosome"/>
</dbReference>
<evidence type="ECO:0000313" key="4">
    <source>
        <dbReference type="Proteomes" id="UP000068210"/>
    </source>
</evidence>
<dbReference type="Gene3D" id="1.10.510.10">
    <property type="entry name" value="Transferase(Phosphotransferase) domain 1"/>
    <property type="match status" value="1"/>
</dbReference>
<dbReference type="AlphaFoldDB" id="A0A0C4WM38"/>
<accession>A0A0C4WM38</accession>
<keyword evidence="3" id="KW-0808">Transferase</keyword>
<proteinExistence type="predicted"/>
<evidence type="ECO:0000256" key="1">
    <source>
        <dbReference type="SAM" id="MobiDB-lite"/>
    </source>
</evidence>
<dbReference type="SUPFAM" id="SSF56112">
    <property type="entry name" value="Protein kinase-like (PK-like)"/>
    <property type="match status" value="1"/>
</dbReference>
<feature type="domain" description="Aminoglycoside phosphotransferase" evidence="2">
    <location>
        <begin position="153"/>
        <end position="240"/>
    </location>
</feature>
<evidence type="ECO:0000259" key="2">
    <source>
        <dbReference type="Pfam" id="PF01636"/>
    </source>
</evidence>
<organism evidence="3 4">
    <name type="scientific">Azotobacter chroococcum NCIMB 8003</name>
    <dbReference type="NCBI Taxonomy" id="1328314"/>
    <lineage>
        <taxon>Bacteria</taxon>
        <taxon>Pseudomonadati</taxon>
        <taxon>Pseudomonadota</taxon>
        <taxon>Gammaproteobacteria</taxon>
        <taxon>Pseudomonadales</taxon>
        <taxon>Pseudomonadaceae</taxon>
        <taxon>Azotobacter</taxon>
    </lineage>
</organism>
<dbReference type="Pfam" id="PF01636">
    <property type="entry name" value="APH"/>
    <property type="match status" value="1"/>
</dbReference>
<feature type="region of interest" description="Disordered" evidence="1">
    <location>
        <begin position="320"/>
        <end position="340"/>
    </location>
</feature>
<dbReference type="RefSeq" id="WP_039801958.1">
    <property type="nucleotide sequence ID" value="NZ_CP010415.1"/>
</dbReference>
<reference evidence="3 4" key="1">
    <citation type="journal article" date="2015" name="PLoS ONE">
        <title>Azotobacter Genomes: The Genome of Azotobacter chroococcum NCIMB 8003 (ATCC 4412).</title>
        <authorList>
            <person name="Robson R.L."/>
            <person name="Jones R."/>
            <person name="Robson R.M."/>
            <person name="Schwartz A."/>
            <person name="Richardson T.H."/>
        </authorList>
    </citation>
    <scope>NUCLEOTIDE SEQUENCE [LARGE SCALE GENOMIC DNA]</scope>
    <source>
        <strain evidence="3 4">NCIMB 8003</strain>
    </source>
</reference>
<gene>
    <name evidence="3" type="ORF">Achr_7210</name>
</gene>
<feature type="compositionally biased region" description="Basic and acidic residues" evidence="1">
    <location>
        <begin position="320"/>
        <end position="331"/>
    </location>
</feature>
<dbReference type="InterPro" id="IPR011009">
    <property type="entry name" value="Kinase-like_dom_sf"/>
</dbReference>
<dbReference type="KEGG" id="acx:Achr_7210"/>